<accession>A0A7K4HNP2</accession>
<dbReference type="RefSeq" id="WP_176788532.1">
    <property type="nucleotide sequence ID" value="NZ_JABXWR010000001.1"/>
</dbReference>
<dbReference type="GO" id="GO:0046685">
    <property type="term" value="P:response to arsenic-containing substance"/>
    <property type="evidence" value="ECO:0007669"/>
    <property type="project" value="InterPro"/>
</dbReference>
<keyword evidence="2" id="KW-1185">Reference proteome</keyword>
<organism evidence="1 2">
    <name type="scientific">Methanofollis tationis</name>
    <dbReference type="NCBI Taxonomy" id="81417"/>
    <lineage>
        <taxon>Archaea</taxon>
        <taxon>Methanobacteriati</taxon>
        <taxon>Methanobacteriota</taxon>
        <taxon>Stenosarchaea group</taxon>
        <taxon>Methanomicrobia</taxon>
        <taxon>Methanomicrobiales</taxon>
        <taxon>Methanomicrobiaceae</taxon>
        <taxon>Methanofollis</taxon>
    </lineage>
</organism>
<evidence type="ECO:0000313" key="2">
    <source>
        <dbReference type="Proteomes" id="UP000570823"/>
    </source>
</evidence>
<gene>
    <name evidence="1" type="primary">arsD</name>
    <name evidence="1" type="ORF">HWN36_06065</name>
</gene>
<protein>
    <submittedName>
        <fullName evidence="1">Arsenite efflux transporter metallochaperone ArsD</fullName>
    </submittedName>
</protein>
<dbReference type="NCBIfam" id="NF033727">
    <property type="entry name" value="chaperon_ArsD"/>
    <property type="match status" value="1"/>
</dbReference>
<dbReference type="GO" id="GO:0003677">
    <property type="term" value="F:DNA binding"/>
    <property type="evidence" value="ECO:0007669"/>
    <property type="project" value="InterPro"/>
</dbReference>
<dbReference type="Pfam" id="PF06953">
    <property type="entry name" value="ArsD"/>
    <property type="match status" value="1"/>
</dbReference>
<dbReference type="EMBL" id="JABXWR010000001">
    <property type="protein sequence ID" value="NVO66881.1"/>
    <property type="molecule type" value="Genomic_DNA"/>
</dbReference>
<dbReference type="OrthoDB" id="145187at2157"/>
<name>A0A7K4HNP2_9EURY</name>
<reference evidence="1 2" key="1">
    <citation type="submission" date="2020-06" db="EMBL/GenBank/DDBJ databases">
        <title>Methanofollis fontis sp. nov., a methanogen isolated from marine sediments near a cold seep at Four-Way Closure Ridge offshore southwestern Taiwan.</title>
        <authorList>
            <person name="Chen S.-C."/>
            <person name="Teng N.-H."/>
            <person name="Lin Y.-S."/>
            <person name="Lai M.-C."/>
            <person name="Chen H.-H."/>
            <person name="Wang C.-C."/>
        </authorList>
    </citation>
    <scope>NUCLEOTIDE SEQUENCE [LARGE SCALE GENOMIC DNA]</scope>
    <source>
        <strain evidence="1 2">DSM 2702</strain>
    </source>
</reference>
<comment type="caution">
    <text evidence="1">The sequence shown here is derived from an EMBL/GenBank/DDBJ whole genome shotgun (WGS) entry which is preliminary data.</text>
</comment>
<proteinExistence type="predicted"/>
<dbReference type="InterPro" id="IPR010712">
    <property type="entry name" value="Arsenical-R_ArsD"/>
</dbReference>
<dbReference type="AlphaFoldDB" id="A0A7K4HNP2"/>
<sequence>MTSDTVIIYEGALCCSTGVCGPEPDKELIEFNETMTKLKRDYPDLETRRASLTFNIDMFLENEEIYQMVKSQGPEILPITTLNGKIVAQKKYLGYEEFQNILTGGGDQE</sequence>
<dbReference type="GO" id="GO:0045892">
    <property type="term" value="P:negative regulation of DNA-templated transcription"/>
    <property type="evidence" value="ECO:0007669"/>
    <property type="project" value="InterPro"/>
</dbReference>
<dbReference type="Gene3D" id="3.40.30.10">
    <property type="entry name" value="Glutaredoxin"/>
    <property type="match status" value="1"/>
</dbReference>
<evidence type="ECO:0000313" key="1">
    <source>
        <dbReference type="EMBL" id="NVO66881.1"/>
    </source>
</evidence>
<dbReference type="Proteomes" id="UP000570823">
    <property type="component" value="Unassembled WGS sequence"/>
</dbReference>